<protein>
    <submittedName>
        <fullName evidence="2">Predicted protein</fullName>
    </submittedName>
</protein>
<dbReference type="Proteomes" id="UP000002668">
    <property type="component" value="Genome"/>
</dbReference>
<keyword evidence="1" id="KW-0732">Signal</keyword>
<evidence type="ECO:0000313" key="3">
    <source>
        <dbReference type="Proteomes" id="UP000002668"/>
    </source>
</evidence>
<keyword evidence="3" id="KW-1185">Reference proteome</keyword>
<sequence>MRLTITASCALLIANSAHALNMACKCSGEIAPIHAIREYTEQCCTTRAISFPNGEAHLGIWDIVTKQCRFRLPETQMSLADGSAGFSRCCGVTGEIWGVTGGSCE</sequence>
<feature type="chain" id="PRO_5003193275" evidence="1">
    <location>
        <begin position="20"/>
        <end position="105"/>
    </location>
</feature>
<accession>E5A0Y9</accession>
<dbReference type="InParanoid" id="E5A0Y9"/>
<evidence type="ECO:0000256" key="1">
    <source>
        <dbReference type="SAM" id="SignalP"/>
    </source>
</evidence>
<evidence type="ECO:0000313" key="2">
    <source>
        <dbReference type="EMBL" id="CBX97285.1"/>
    </source>
</evidence>
<dbReference type="AlphaFoldDB" id="E5A0Y9"/>
<name>E5A0Y9_LEPMJ</name>
<reference evidence="3" key="1">
    <citation type="journal article" date="2011" name="Nat. Commun.">
        <title>Effector diversification within compartments of the Leptosphaeria maculans genome affected by Repeat-Induced Point mutations.</title>
        <authorList>
            <person name="Rouxel T."/>
            <person name="Grandaubert J."/>
            <person name="Hane J.K."/>
            <person name="Hoede C."/>
            <person name="van de Wouw A.P."/>
            <person name="Couloux A."/>
            <person name="Dominguez V."/>
            <person name="Anthouard V."/>
            <person name="Bally P."/>
            <person name="Bourras S."/>
            <person name="Cozijnsen A.J."/>
            <person name="Ciuffetti L.M."/>
            <person name="Degrave A."/>
            <person name="Dilmaghani A."/>
            <person name="Duret L."/>
            <person name="Fudal I."/>
            <person name="Goodwin S.B."/>
            <person name="Gout L."/>
            <person name="Glaser N."/>
            <person name="Linglin J."/>
            <person name="Kema G.H.J."/>
            <person name="Lapalu N."/>
            <person name="Lawrence C.B."/>
            <person name="May K."/>
            <person name="Meyer M."/>
            <person name="Ollivier B."/>
            <person name="Poulain J."/>
            <person name="Schoch C.L."/>
            <person name="Simon A."/>
            <person name="Spatafora J.W."/>
            <person name="Stachowiak A."/>
            <person name="Turgeon B.G."/>
            <person name="Tyler B.M."/>
            <person name="Vincent D."/>
            <person name="Weissenbach J."/>
            <person name="Amselem J."/>
            <person name="Quesneville H."/>
            <person name="Oliver R.P."/>
            <person name="Wincker P."/>
            <person name="Balesdent M.-H."/>
            <person name="Howlett B.J."/>
        </authorList>
    </citation>
    <scope>NUCLEOTIDE SEQUENCE [LARGE SCALE GENOMIC DNA]</scope>
    <source>
        <strain evidence="3">JN3 / isolate v23.1.3 / race Av1-4-5-6-7-8</strain>
    </source>
</reference>
<dbReference type="VEuPathDB" id="FungiDB:LEMA_P104160.1"/>
<dbReference type="EMBL" id="FP929131">
    <property type="protein sequence ID" value="CBX97285.1"/>
    <property type="molecule type" value="Genomic_DNA"/>
</dbReference>
<dbReference type="GeneID" id="13283818"/>
<proteinExistence type="predicted"/>
<gene>
    <name evidence="2" type="ORF">LEMA_P104160.1</name>
</gene>
<organism evidence="3">
    <name type="scientific">Leptosphaeria maculans (strain JN3 / isolate v23.1.3 / race Av1-4-5-6-7-8)</name>
    <name type="common">Blackleg fungus</name>
    <name type="synonym">Phoma lingam</name>
    <dbReference type="NCBI Taxonomy" id="985895"/>
    <lineage>
        <taxon>Eukaryota</taxon>
        <taxon>Fungi</taxon>
        <taxon>Dikarya</taxon>
        <taxon>Ascomycota</taxon>
        <taxon>Pezizomycotina</taxon>
        <taxon>Dothideomycetes</taxon>
        <taxon>Pleosporomycetidae</taxon>
        <taxon>Pleosporales</taxon>
        <taxon>Pleosporineae</taxon>
        <taxon>Leptosphaeriaceae</taxon>
        <taxon>Plenodomus</taxon>
        <taxon>Plenodomus lingam/Leptosphaeria maculans species complex</taxon>
    </lineage>
</organism>
<dbReference type="HOGENOM" id="CLU_2237093_0_0_1"/>
<feature type="signal peptide" evidence="1">
    <location>
        <begin position="1"/>
        <end position="19"/>
    </location>
</feature>